<dbReference type="AlphaFoldDB" id="A0A133KM39"/>
<proteinExistence type="predicted"/>
<comment type="caution">
    <text evidence="1">The sequence shown here is derived from an EMBL/GenBank/DDBJ whole genome shotgun (WGS) entry which is preliminary data.</text>
</comment>
<reference evidence="2" key="1">
    <citation type="submission" date="2016-01" db="EMBL/GenBank/DDBJ databases">
        <authorList>
            <person name="Mitreva M."/>
            <person name="Pepin K.H."/>
            <person name="Mihindukulasuriya K.A."/>
            <person name="Fulton R."/>
            <person name="Fronick C."/>
            <person name="O'Laughlin M."/>
            <person name="Miner T."/>
            <person name="Herter B."/>
            <person name="Rosa B.A."/>
            <person name="Cordes M."/>
            <person name="Tomlinson C."/>
            <person name="Wollam A."/>
            <person name="Palsikar V.B."/>
            <person name="Mardis E.R."/>
            <person name="Wilson R.K."/>
        </authorList>
    </citation>
    <scope>NUCLEOTIDE SEQUENCE [LARGE SCALE GENOMIC DNA]</scope>
    <source>
        <strain evidence="2">GED7749B</strain>
    </source>
</reference>
<gene>
    <name evidence="1" type="ORF">HMPREF3213_02262</name>
</gene>
<sequence length="123" mass="14491">MSNRKMLLICSFFFLIVTIGLLILSFKTKYGLNFNALLTLSLSVLSFNVWYVYPHINKHDERAKFIKRKTINYTYFFILLYLIVFFILSQFTLKVQISNLIILLISFIIITLSFTMTIVAKKN</sequence>
<evidence type="ECO:0000313" key="1">
    <source>
        <dbReference type="EMBL" id="KWZ80556.1"/>
    </source>
</evidence>
<dbReference type="Proteomes" id="UP000070376">
    <property type="component" value="Unassembled WGS sequence"/>
</dbReference>
<evidence type="ECO:0000313" key="2">
    <source>
        <dbReference type="Proteomes" id="UP000070376"/>
    </source>
</evidence>
<name>A0A133KM39_HEYCO</name>
<organism evidence="1 2">
    <name type="scientific">Heyndrickxia coagulans</name>
    <name type="common">Weizmannia coagulans</name>
    <dbReference type="NCBI Taxonomy" id="1398"/>
    <lineage>
        <taxon>Bacteria</taxon>
        <taxon>Bacillati</taxon>
        <taxon>Bacillota</taxon>
        <taxon>Bacilli</taxon>
        <taxon>Bacillales</taxon>
        <taxon>Bacillaceae</taxon>
        <taxon>Heyndrickxia</taxon>
    </lineage>
</organism>
<dbReference type="EMBL" id="LRPN01000090">
    <property type="protein sequence ID" value="KWZ80556.1"/>
    <property type="molecule type" value="Genomic_DNA"/>
</dbReference>
<accession>A0A133KM39</accession>
<dbReference type="PATRIC" id="fig|1398.22.peg.2268"/>
<protein>
    <submittedName>
        <fullName evidence="1">Uncharacterized protein</fullName>
    </submittedName>
</protein>